<dbReference type="OrthoDB" id="964511at2"/>
<gene>
    <name evidence="1" type="ORF">AWR27_01715</name>
</gene>
<organism evidence="1 2">
    <name type="scientific">Spirosoma montaniterrae</name>
    <dbReference type="NCBI Taxonomy" id="1178516"/>
    <lineage>
        <taxon>Bacteria</taxon>
        <taxon>Pseudomonadati</taxon>
        <taxon>Bacteroidota</taxon>
        <taxon>Cytophagia</taxon>
        <taxon>Cytophagales</taxon>
        <taxon>Cytophagaceae</taxon>
        <taxon>Spirosoma</taxon>
    </lineage>
</organism>
<keyword evidence="2" id="KW-1185">Reference proteome</keyword>
<evidence type="ECO:0000313" key="2">
    <source>
        <dbReference type="Proteomes" id="UP000187941"/>
    </source>
</evidence>
<sequence length="94" mass="10961">MEIVGVKEAAKSALNFYRDIYPEIQGELIEEVEYEPEQQVWLITLSFPVENDSQTVAFLQPKMKRRFKVFRINSTTGEVESMKIREFSNESTPV</sequence>
<dbReference type="KEGG" id="smon:AWR27_01715"/>
<dbReference type="EMBL" id="CP014263">
    <property type="protein sequence ID" value="AQG78175.1"/>
    <property type="molecule type" value="Genomic_DNA"/>
</dbReference>
<evidence type="ECO:0008006" key="3">
    <source>
        <dbReference type="Google" id="ProtNLM"/>
    </source>
</evidence>
<dbReference type="Proteomes" id="UP000187941">
    <property type="component" value="Chromosome"/>
</dbReference>
<dbReference type="AlphaFoldDB" id="A0A1P9WS18"/>
<evidence type="ECO:0000313" key="1">
    <source>
        <dbReference type="EMBL" id="AQG78175.1"/>
    </source>
</evidence>
<accession>A0A1P9WS18</accession>
<protein>
    <recommendedName>
        <fullName evidence="3">PepSY domain-containing protein</fullName>
    </recommendedName>
</protein>
<dbReference type="STRING" id="1178516.AWR27_01715"/>
<name>A0A1P9WS18_9BACT</name>
<proteinExistence type="predicted"/>
<dbReference type="RefSeq" id="WP_083732722.1">
    <property type="nucleotide sequence ID" value="NZ_CP014263.1"/>
</dbReference>
<reference evidence="1 2" key="1">
    <citation type="submission" date="2016-01" db="EMBL/GenBank/DDBJ databases">
        <authorList>
            <person name="Oliw E.H."/>
        </authorList>
    </citation>
    <scope>NUCLEOTIDE SEQUENCE [LARGE SCALE GENOMIC DNA]</scope>
    <source>
        <strain evidence="1 2">DY10</strain>
    </source>
</reference>